<dbReference type="NCBIfam" id="TIGR02937">
    <property type="entry name" value="sigma70-ECF"/>
    <property type="match status" value="1"/>
</dbReference>
<proteinExistence type="predicted"/>
<accession>A0ABQ2HEU7</accession>
<evidence type="ECO:0000313" key="3">
    <source>
        <dbReference type="Proteomes" id="UP000632339"/>
    </source>
</evidence>
<dbReference type="InterPro" id="IPR013324">
    <property type="entry name" value="RNA_pol_sigma_r3/r4-like"/>
</dbReference>
<sequence length="126" mass="14487">MPFLAVKIDASAPFSINAIRSRWRVIRNTYTIPKIPRNAADDLEETYACEHTPAPLEAMQAREREQFVKAAINRLPKMEALIITLFYLNESPIEEIEQITGLSNSNVKVKLFRARKALEKELQFLL</sequence>
<dbReference type="Proteomes" id="UP000632339">
    <property type="component" value="Unassembled WGS sequence"/>
</dbReference>
<dbReference type="InterPro" id="IPR014284">
    <property type="entry name" value="RNA_pol_sigma-70_dom"/>
</dbReference>
<reference evidence="3" key="1">
    <citation type="journal article" date="2019" name="Int. J. Syst. Evol. Microbiol.">
        <title>The Global Catalogue of Microorganisms (GCM) 10K type strain sequencing project: providing services to taxonomists for standard genome sequencing and annotation.</title>
        <authorList>
            <consortium name="The Broad Institute Genomics Platform"/>
            <consortium name="The Broad Institute Genome Sequencing Center for Infectious Disease"/>
            <person name="Wu L."/>
            <person name="Ma J."/>
        </authorList>
    </citation>
    <scope>NUCLEOTIDE SEQUENCE [LARGE SCALE GENOMIC DNA]</scope>
    <source>
        <strain evidence="3">CGMCC 1.6375</strain>
    </source>
</reference>
<dbReference type="InterPro" id="IPR036388">
    <property type="entry name" value="WH-like_DNA-bd_sf"/>
</dbReference>
<dbReference type="RefSeq" id="WP_157504631.1">
    <property type="nucleotide sequence ID" value="NZ_BMLI01000001.1"/>
</dbReference>
<name>A0ABQ2HEU7_9BACT</name>
<dbReference type="Pfam" id="PF08281">
    <property type="entry name" value="Sigma70_r4_2"/>
    <property type="match status" value="1"/>
</dbReference>
<protein>
    <recommendedName>
        <fullName evidence="1">RNA polymerase sigma factor 70 region 4 type 2 domain-containing protein</fullName>
    </recommendedName>
</protein>
<gene>
    <name evidence="2" type="ORF">GCM10010967_08810</name>
</gene>
<feature type="domain" description="RNA polymerase sigma factor 70 region 4 type 2" evidence="1">
    <location>
        <begin position="69"/>
        <end position="118"/>
    </location>
</feature>
<organism evidence="2 3">
    <name type="scientific">Dyadobacter beijingensis</name>
    <dbReference type="NCBI Taxonomy" id="365489"/>
    <lineage>
        <taxon>Bacteria</taxon>
        <taxon>Pseudomonadati</taxon>
        <taxon>Bacteroidota</taxon>
        <taxon>Cytophagia</taxon>
        <taxon>Cytophagales</taxon>
        <taxon>Spirosomataceae</taxon>
        <taxon>Dyadobacter</taxon>
    </lineage>
</organism>
<dbReference type="Gene3D" id="1.10.10.10">
    <property type="entry name" value="Winged helix-like DNA-binding domain superfamily/Winged helix DNA-binding domain"/>
    <property type="match status" value="1"/>
</dbReference>
<dbReference type="InterPro" id="IPR013249">
    <property type="entry name" value="RNA_pol_sigma70_r4_t2"/>
</dbReference>
<dbReference type="SUPFAM" id="SSF88659">
    <property type="entry name" value="Sigma3 and sigma4 domains of RNA polymerase sigma factors"/>
    <property type="match status" value="1"/>
</dbReference>
<dbReference type="EMBL" id="BMLI01000001">
    <property type="protein sequence ID" value="GGM79324.1"/>
    <property type="molecule type" value="Genomic_DNA"/>
</dbReference>
<evidence type="ECO:0000313" key="2">
    <source>
        <dbReference type="EMBL" id="GGM79324.1"/>
    </source>
</evidence>
<keyword evidence="3" id="KW-1185">Reference proteome</keyword>
<evidence type="ECO:0000259" key="1">
    <source>
        <dbReference type="Pfam" id="PF08281"/>
    </source>
</evidence>
<comment type="caution">
    <text evidence="2">The sequence shown here is derived from an EMBL/GenBank/DDBJ whole genome shotgun (WGS) entry which is preliminary data.</text>
</comment>